<dbReference type="HAMAP" id="MF_02088">
    <property type="entry name" value="Q_prec_transport"/>
    <property type="match status" value="1"/>
</dbReference>
<dbReference type="Pfam" id="PF02592">
    <property type="entry name" value="Vut_1"/>
    <property type="match status" value="1"/>
</dbReference>
<evidence type="ECO:0000256" key="1">
    <source>
        <dbReference type="HAMAP-Rule" id="MF_02088"/>
    </source>
</evidence>
<dbReference type="PANTHER" id="PTHR34300:SF2">
    <property type="entry name" value="QUEUOSINE PRECURSOR TRANSPORTER-RELATED"/>
    <property type="match status" value="1"/>
</dbReference>
<keyword evidence="1" id="KW-0812">Transmembrane</keyword>
<comment type="caution">
    <text evidence="2">The sequence shown here is derived from an EMBL/GenBank/DDBJ whole genome shotgun (WGS) entry which is preliminary data.</text>
</comment>
<keyword evidence="1" id="KW-0813">Transport</keyword>
<protein>
    <recommendedName>
        <fullName evidence="1">Probable queuosine precursor transporter</fullName>
        <shortName evidence="1">Q precursor transporter</shortName>
    </recommendedName>
</protein>
<proteinExistence type="inferred from homology"/>
<gene>
    <name evidence="2" type="ORF">KDK_70080</name>
</gene>
<feature type="transmembrane region" description="Helical" evidence="1">
    <location>
        <begin position="108"/>
        <end position="127"/>
    </location>
</feature>
<reference evidence="3" key="1">
    <citation type="submission" date="2018-12" db="EMBL/GenBank/DDBJ databases">
        <title>Tengunoibacter tsumagoiensis gen. nov., sp. nov., Dictyobacter kobayashii sp. nov., D. alpinus sp. nov., and D. joshuensis sp. nov. and description of Dictyobacteraceae fam. nov. within the order Ktedonobacterales isolated from Tengu-no-mugimeshi.</title>
        <authorList>
            <person name="Wang C.M."/>
            <person name="Zheng Y."/>
            <person name="Sakai Y."/>
            <person name="Toyoda A."/>
            <person name="Minakuchi Y."/>
            <person name="Abe K."/>
            <person name="Yokota A."/>
            <person name="Yabe S."/>
        </authorList>
    </citation>
    <scope>NUCLEOTIDE SEQUENCE [LARGE SCALE GENOMIC DNA]</scope>
    <source>
        <strain evidence="3">Uno11</strain>
    </source>
</reference>
<sequence length="222" mass="24671">MKVSVWYVAVTALFVTCLITANILAVKLISPLGLLLPAGVIIFPLSYLIGDILTEVYGYSAARFVIWLGFFCNLLAVLAFFIGGLIPSAGVWHDQKAFDAILGSTPRALFASFISYIVGEFSNSFILAKLKIATKGRWLWMRTIGSTFVGEGFDSIIFISIVFWNILPPALIITAILTQWIVKVLYEVAATPLTYIVVNFLKRQESIDTYDYHTNFNPFGVH</sequence>
<dbReference type="NCBIfam" id="TIGR00697">
    <property type="entry name" value="queuosine precursor transporter"/>
    <property type="match status" value="1"/>
</dbReference>
<keyword evidence="1" id="KW-1003">Cell membrane</keyword>
<name>A0A402AVS4_9CHLR</name>
<evidence type="ECO:0000313" key="2">
    <source>
        <dbReference type="EMBL" id="GCE23208.1"/>
    </source>
</evidence>
<dbReference type="PANTHER" id="PTHR34300">
    <property type="entry name" value="QUEUOSINE PRECURSOR TRANSPORTER-RELATED"/>
    <property type="match status" value="1"/>
</dbReference>
<dbReference type="RefSeq" id="WP_126556680.1">
    <property type="nucleotide sequence ID" value="NZ_BIFS01000002.1"/>
</dbReference>
<feature type="transmembrane region" description="Helical" evidence="1">
    <location>
        <begin position="32"/>
        <end position="53"/>
    </location>
</feature>
<evidence type="ECO:0000313" key="3">
    <source>
        <dbReference type="Proteomes" id="UP000287188"/>
    </source>
</evidence>
<comment type="function">
    <text evidence="1">Involved in the import of queuosine (Q) precursors, required for Q precursor salvage.</text>
</comment>
<organism evidence="2 3">
    <name type="scientific">Dictyobacter kobayashii</name>
    <dbReference type="NCBI Taxonomy" id="2014872"/>
    <lineage>
        <taxon>Bacteria</taxon>
        <taxon>Bacillati</taxon>
        <taxon>Chloroflexota</taxon>
        <taxon>Ktedonobacteria</taxon>
        <taxon>Ktedonobacterales</taxon>
        <taxon>Dictyobacteraceae</taxon>
        <taxon>Dictyobacter</taxon>
    </lineage>
</organism>
<comment type="similarity">
    <text evidence="1">Belongs to the vitamin uptake transporter (VUT/ECF) (TC 2.A.88) family. Q precursor transporter subfamily.</text>
</comment>
<dbReference type="AlphaFoldDB" id="A0A402AVS4"/>
<comment type="subcellular location">
    <subcellularLocation>
        <location evidence="1">Cell membrane</location>
        <topology evidence="1">Multi-pass membrane protein</topology>
    </subcellularLocation>
</comment>
<keyword evidence="1" id="KW-0472">Membrane</keyword>
<dbReference type="OrthoDB" id="9805479at2"/>
<dbReference type="GO" id="GO:0022857">
    <property type="term" value="F:transmembrane transporter activity"/>
    <property type="evidence" value="ECO:0007669"/>
    <property type="project" value="UniProtKB-UniRule"/>
</dbReference>
<dbReference type="Proteomes" id="UP000287188">
    <property type="component" value="Unassembled WGS sequence"/>
</dbReference>
<accession>A0A402AVS4</accession>
<dbReference type="InterPro" id="IPR003744">
    <property type="entry name" value="YhhQ"/>
</dbReference>
<dbReference type="EMBL" id="BIFS01000002">
    <property type="protein sequence ID" value="GCE23208.1"/>
    <property type="molecule type" value="Genomic_DNA"/>
</dbReference>
<dbReference type="GO" id="GO:0005886">
    <property type="term" value="C:plasma membrane"/>
    <property type="evidence" value="ECO:0007669"/>
    <property type="project" value="UniProtKB-SubCell"/>
</dbReference>
<feature type="transmembrane region" description="Helical" evidence="1">
    <location>
        <begin position="65"/>
        <end position="88"/>
    </location>
</feature>
<feature type="transmembrane region" description="Helical" evidence="1">
    <location>
        <begin position="5"/>
        <end position="26"/>
    </location>
</feature>
<keyword evidence="3" id="KW-1185">Reference proteome</keyword>
<keyword evidence="1" id="KW-1133">Transmembrane helix</keyword>